<reference evidence="1" key="1">
    <citation type="submission" date="2023-04" db="EMBL/GenBank/DDBJ databases">
        <title>Draft Genome sequencing of Naganishia species isolated from polar environments using Oxford Nanopore Technology.</title>
        <authorList>
            <person name="Leo P."/>
            <person name="Venkateswaran K."/>
        </authorList>
    </citation>
    <scope>NUCLEOTIDE SEQUENCE</scope>
    <source>
        <strain evidence="1">MNA-CCFEE 5261</strain>
    </source>
</reference>
<accession>A0ACC2VZ02</accession>
<dbReference type="Proteomes" id="UP001241377">
    <property type="component" value="Unassembled WGS sequence"/>
</dbReference>
<comment type="caution">
    <text evidence="1">The sequence shown here is derived from an EMBL/GenBank/DDBJ whole genome shotgun (WGS) entry which is preliminary data.</text>
</comment>
<evidence type="ECO:0000313" key="1">
    <source>
        <dbReference type="EMBL" id="KAJ9104026.1"/>
    </source>
</evidence>
<sequence length="367" mass="39211">MGLSGTSVTDAGHKVLQAISAETNNRYLKATRLHTELALAERPTTTVRKGAVQDRIYKGYHRLWPEAVGWEGSPEFPSYRVHVIGDPAAVKPVMRTKANGVQRESGPVMGIDAVPAAPQLFPLISQCPIYSAPGFTVVDSSTFQHSNERSKRFVSTGAPPSRRKRRAVTDDKPPQGVARQTVLSGMLIRDAIDEKQLSADTVRKNLMATIINEKKVKAKLAAAATAAAPSVPPKVGGFFSASRSAQSQEVDISKSHLPATKAGHLDRRYGNRAQYLAKPAMTSALSGCPSLISSQSTMSTSAQTSPTTQSQELYVSSTPITSSIPSTPCKTGPSKPLGRLASASLSLDPVEARPSKKATGYGMFRKK</sequence>
<keyword evidence="2" id="KW-1185">Reference proteome</keyword>
<proteinExistence type="predicted"/>
<evidence type="ECO:0000313" key="2">
    <source>
        <dbReference type="Proteomes" id="UP001241377"/>
    </source>
</evidence>
<organism evidence="1 2">
    <name type="scientific">Naganishia cerealis</name>
    <dbReference type="NCBI Taxonomy" id="610337"/>
    <lineage>
        <taxon>Eukaryota</taxon>
        <taxon>Fungi</taxon>
        <taxon>Dikarya</taxon>
        <taxon>Basidiomycota</taxon>
        <taxon>Agaricomycotina</taxon>
        <taxon>Tremellomycetes</taxon>
        <taxon>Filobasidiales</taxon>
        <taxon>Filobasidiaceae</taxon>
        <taxon>Naganishia</taxon>
    </lineage>
</organism>
<name>A0ACC2VZ02_9TREE</name>
<protein>
    <submittedName>
        <fullName evidence="1">Uncharacterized protein</fullName>
    </submittedName>
</protein>
<dbReference type="EMBL" id="JASBWR010000043">
    <property type="protein sequence ID" value="KAJ9104026.1"/>
    <property type="molecule type" value="Genomic_DNA"/>
</dbReference>
<gene>
    <name evidence="1" type="ORF">QFC19_004160</name>
</gene>